<dbReference type="AlphaFoldDB" id="A0AA43V428"/>
<keyword evidence="3 6" id="KW-0812">Transmembrane</keyword>
<feature type="transmembrane region" description="Helical" evidence="6">
    <location>
        <begin position="77"/>
        <end position="101"/>
    </location>
</feature>
<evidence type="ECO:0000256" key="2">
    <source>
        <dbReference type="ARBA" id="ARBA00022475"/>
    </source>
</evidence>
<evidence type="ECO:0000256" key="3">
    <source>
        <dbReference type="ARBA" id="ARBA00022692"/>
    </source>
</evidence>
<evidence type="ECO:0000313" key="8">
    <source>
        <dbReference type="EMBL" id="MQS33958.1"/>
    </source>
</evidence>
<organism evidence="8 9">
    <name type="scientific">Escherichia coli</name>
    <dbReference type="NCBI Taxonomy" id="562"/>
    <lineage>
        <taxon>Bacteria</taxon>
        <taxon>Pseudomonadati</taxon>
        <taxon>Pseudomonadota</taxon>
        <taxon>Gammaproteobacteria</taxon>
        <taxon>Enterobacterales</taxon>
        <taxon>Enterobacteriaceae</taxon>
        <taxon>Escherichia</taxon>
    </lineage>
</organism>
<evidence type="ECO:0000256" key="4">
    <source>
        <dbReference type="ARBA" id="ARBA00022989"/>
    </source>
</evidence>
<evidence type="ECO:0000256" key="5">
    <source>
        <dbReference type="ARBA" id="ARBA00023136"/>
    </source>
</evidence>
<evidence type="ECO:0000259" key="7">
    <source>
        <dbReference type="Pfam" id="PF03176"/>
    </source>
</evidence>
<feature type="non-terminal residue" evidence="8">
    <location>
        <position position="1"/>
    </location>
</feature>
<comment type="caution">
    <text evidence="8">The sequence shown here is derived from an EMBL/GenBank/DDBJ whole genome shotgun (WGS) entry which is preliminary data.</text>
</comment>
<dbReference type="Gene3D" id="1.20.1640.10">
    <property type="entry name" value="Multidrug efflux transporter AcrB transmembrane domain"/>
    <property type="match status" value="1"/>
</dbReference>
<feature type="transmembrane region" description="Helical" evidence="6">
    <location>
        <begin position="6"/>
        <end position="28"/>
    </location>
</feature>
<dbReference type="GO" id="GO:0005886">
    <property type="term" value="C:plasma membrane"/>
    <property type="evidence" value="ECO:0007669"/>
    <property type="project" value="UniProtKB-SubCell"/>
</dbReference>
<gene>
    <name evidence="8" type="ORF">E4K51_28680</name>
</gene>
<feature type="non-terminal residue" evidence="8">
    <location>
        <position position="178"/>
    </location>
</feature>
<dbReference type="EMBL" id="SQQU01000423">
    <property type="protein sequence ID" value="MQS33958.1"/>
    <property type="molecule type" value="Genomic_DNA"/>
</dbReference>
<dbReference type="PANTHER" id="PTHR33406">
    <property type="entry name" value="MEMBRANE PROTEIN MJ1562-RELATED"/>
    <property type="match status" value="1"/>
</dbReference>
<proteinExistence type="predicted"/>
<feature type="transmembrane region" description="Helical" evidence="6">
    <location>
        <begin position="35"/>
        <end position="57"/>
    </location>
</feature>
<evidence type="ECO:0000313" key="9">
    <source>
        <dbReference type="Proteomes" id="UP000460351"/>
    </source>
</evidence>
<dbReference type="InterPro" id="IPR050545">
    <property type="entry name" value="Mycobact_MmpL"/>
</dbReference>
<dbReference type="Pfam" id="PF03176">
    <property type="entry name" value="MMPL"/>
    <property type="match status" value="1"/>
</dbReference>
<dbReference type="Proteomes" id="UP000460351">
    <property type="component" value="Unassembled WGS sequence"/>
</dbReference>
<keyword evidence="4 6" id="KW-1133">Transmembrane helix</keyword>
<dbReference type="SUPFAM" id="SSF82866">
    <property type="entry name" value="Multidrug efflux transporter AcrB transmembrane domain"/>
    <property type="match status" value="1"/>
</dbReference>
<evidence type="ECO:0000256" key="1">
    <source>
        <dbReference type="ARBA" id="ARBA00004651"/>
    </source>
</evidence>
<comment type="subcellular location">
    <subcellularLocation>
        <location evidence="1">Cell membrane</location>
        <topology evidence="1">Multi-pass membrane protein</topology>
    </subcellularLocation>
</comment>
<sequence>AGSAVIFAGVTVVIAVCGLSLVGIDFLAVMGFASAISVIFAVFSALTLLPALISIFHKRIKVNKLQSNFKKDIDTPWSKFITGNALAAVLLGLIILVAAAIPVSHMRLGIPDDGVKPADSTQKKAYDIISDKFGEGFNGQIPMLINVKDKKDDPQGLQQDLQSVYKDIKDKKNVDIVT</sequence>
<reference evidence="8 9" key="1">
    <citation type="journal article" date="2019" name="Microorganisms">
        <title>Characteristics of Carbapenem-Resistant and Colistin-Resistant Escherichia coli Co-Producing NDM-1 and MCR-1 from Pig Farms in China.</title>
        <authorList>
            <person name="Peng Z."/>
            <person name="Li X."/>
            <person name="Hu Z."/>
            <person name="Li Z."/>
            <person name="Lv Y."/>
            <person name="Lei M."/>
            <person name="Wu B."/>
            <person name="Chen H."/>
            <person name="Wang X."/>
        </authorList>
    </citation>
    <scope>NUCLEOTIDE SEQUENCE [LARGE SCALE GENOMIC DNA]</scope>
    <source>
        <strain evidence="8 9">RXD010</strain>
    </source>
</reference>
<dbReference type="InterPro" id="IPR004869">
    <property type="entry name" value="MMPL_dom"/>
</dbReference>
<dbReference type="PANTHER" id="PTHR33406:SF13">
    <property type="entry name" value="MEMBRANE PROTEIN YDFJ"/>
    <property type="match status" value="1"/>
</dbReference>
<feature type="domain" description="Membrane transport protein MMPL" evidence="7">
    <location>
        <begin position="1"/>
        <end position="59"/>
    </location>
</feature>
<keyword evidence="2" id="KW-1003">Cell membrane</keyword>
<name>A0AA43V428_ECOLX</name>
<protein>
    <submittedName>
        <fullName evidence="8">MMPL family transporter</fullName>
    </submittedName>
</protein>
<accession>A0AA43V428</accession>
<keyword evidence="5 6" id="KW-0472">Membrane</keyword>
<evidence type="ECO:0000256" key="6">
    <source>
        <dbReference type="SAM" id="Phobius"/>
    </source>
</evidence>